<dbReference type="PANTHER" id="PTHR45526">
    <property type="entry name" value="TRANSCRIPTIONAL REGULATORY PROTEIN DPIA"/>
    <property type="match status" value="1"/>
</dbReference>
<dbReference type="InterPro" id="IPR051271">
    <property type="entry name" value="2C-system_Tx_regulators"/>
</dbReference>
<dbReference type="InterPro" id="IPR001789">
    <property type="entry name" value="Sig_transdc_resp-reg_receiver"/>
</dbReference>
<dbReference type="SUPFAM" id="SSF52172">
    <property type="entry name" value="CheY-like"/>
    <property type="match status" value="1"/>
</dbReference>
<keyword evidence="3 10" id="KW-0597">Phosphoprotein</keyword>
<dbReference type="PIRSF" id="PIRSF006171">
    <property type="entry name" value="RR_citrat_malat"/>
    <property type="match status" value="1"/>
</dbReference>
<dbReference type="Pfam" id="PF00072">
    <property type="entry name" value="Response_reg"/>
    <property type="match status" value="1"/>
</dbReference>
<feature type="domain" description="Response regulatory" evidence="11">
    <location>
        <begin position="6"/>
        <end position="123"/>
    </location>
</feature>
<comment type="caution">
    <text evidence="12">The sequence shown here is derived from an EMBL/GenBank/DDBJ whole genome shotgun (WGS) entry which is preliminary data.</text>
</comment>
<dbReference type="OrthoDB" id="7187989at2"/>
<keyword evidence="7 9" id="KW-0010">Activator</keyword>
<evidence type="ECO:0000256" key="3">
    <source>
        <dbReference type="ARBA" id="ARBA00022553"/>
    </source>
</evidence>
<gene>
    <name evidence="12" type="ORF">EV380_0002</name>
</gene>
<evidence type="ECO:0000256" key="9">
    <source>
        <dbReference type="PIRNR" id="PIRNR006171"/>
    </source>
</evidence>
<dbReference type="Gene3D" id="3.40.50.2300">
    <property type="match status" value="1"/>
</dbReference>
<reference evidence="12 13" key="1">
    <citation type="submission" date="2019-02" db="EMBL/GenBank/DDBJ databases">
        <title>Sequencing the genomes of 1000 actinobacteria strains.</title>
        <authorList>
            <person name="Klenk H.-P."/>
        </authorList>
    </citation>
    <scope>NUCLEOTIDE SEQUENCE [LARGE SCALE GENOMIC DNA]</scope>
    <source>
        <strain evidence="12 13">DSM 17364</strain>
    </source>
</reference>
<organism evidence="12 13">
    <name type="scientific">Zhihengliuella halotolerans</name>
    <dbReference type="NCBI Taxonomy" id="370736"/>
    <lineage>
        <taxon>Bacteria</taxon>
        <taxon>Bacillati</taxon>
        <taxon>Actinomycetota</taxon>
        <taxon>Actinomycetes</taxon>
        <taxon>Micrococcales</taxon>
        <taxon>Micrococcaceae</taxon>
        <taxon>Zhihengliuella</taxon>
    </lineage>
</organism>
<dbReference type="RefSeq" id="WP_102160201.1">
    <property type="nucleotide sequence ID" value="NZ_PGGT01000048.1"/>
</dbReference>
<evidence type="ECO:0000256" key="7">
    <source>
        <dbReference type="ARBA" id="ARBA00023159"/>
    </source>
</evidence>
<name>A0A4Q8A8T1_9MICC</name>
<dbReference type="EMBL" id="SHLA01000001">
    <property type="protein sequence ID" value="RZU60472.1"/>
    <property type="molecule type" value="Genomic_DNA"/>
</dbReference>
<dbReference type="GO" id="GO:0000156">
    <property type="term" value="F:phosphorelay response regulator activity"/>
    <property type="evidence" value="ECO:0007669"/>
    <property type="project" value="TreeGrafter"/>
</dbReference>
<keyword evidence="2 9" id="KW-0963">Cytoplasm</keyword>
<evidence type="ECO:0000256" key="4">
    <source>
        <dbReference type="ARBA" id="ARBA00023012"/>
    </source>
</evidence>
<dbReference type="InterPro" id="IPR011006">
    <property type="entry name" value="CheY-like_superfamily"/>
</dbReference>
<evidence type="ECO:0000259" key="11">
    <source>
        <dbReference type="PROSITE" id="PS50110"/>
    </source>
</evidence>
<dbReference type="PANTHER" id="PTHR45526:SF1">
    <property type="entry name" value="TRANSCRIPTIONAL REGULATORY PROTEIN DCUR-RELATED"/>
    <property type="match status" value="1"/>
</dbReference>
<dbReference type="Proteomes" id="UP000292685">
    <property type="component" value="Unassembled WGS sequence"/>
</dbReference>
<protein>
    <recommendedName>
        <fullName evidence="9">Transcriptional regulatory protein</fullName>
    </recommendedName>
</protein>
<sequence length="231" mass="24806">MNHQIRTLIVDDDPDVLSMHRLFVESIDGFEVAGTAARAAEATARLEAAPDIDLVLLDVHLPDGNGVDVLTELRARHPHVGVIMITAAAEAATVRAAIGRGIDGYLVKPFTVEDFRRRLAAFRTGRQQDPGRLAQAEIDALMGETTTAAPAAVVQPAAALPKGYSQPTLDLVAAAVKAAAEDVSAAEVGEACGISRVSARRYLDLLTRRGQAELRPRYGSAGRPEHRYRWI</sequence>
<evidence type="ECO:0000256" key="6">
    <source>
        <dbReference type="ARBA" id="ARBA00023125"/>
    </source>
</evidence>
<proteinExistence type="predicted"/>
<keyword evidence="5 9" id="KW-0805">Transcription regulation</keyword>
<comment type="subcellular location">
    <subcellularLocation>
        <location evidence="1 9">Cytoplasm</location>
    </subcellularLocation>
</comment>
<keyword evidence="6 9" id="KW-0238">DNA-binding</keyword>
<dbReference type="SMART" id="SM00448">
    <property type="entry name" value="REC"/>
    <property type="match status" value="1"/>
</dbReference>
<feature type="modified residue" description="4-aspartylphosphate" evidence="10">
    <location>
        <position position="58"/>
    </location>
</feature>
<dbReference type="GO" id="GO:0003677">
    <property type="term" value="F:DNA binding"/>
    <property type="evidence" value="ECO:0007669"/>
    <property type="project" value="UniProtKB-KW"/>
</dbReference>
<evidence type="ECO:0000256" key="2">
    <source>
        <dbReference type="ARBA" id="ARBA00022490"/>
    </source>
</evidence>
<accession>A0A4Q8A8T1</accession>
<dbReference type="PROSITE" id="PS50110">
    <property type="entry name" value="RESPONSE_REGULATORY"/>
    <property type="match status" value="1"/>
</dbReference>
<dbReference type="GO" id="GO:0003700">
    <property type="term" value="F:DNA-binding transcription factor activity"/>
    <property type="evidence" value="ECO:0007669"/>
    <property type="project" value="InterPro"/>
</dbReference>
<evidence type="ECO:0000256" key="10">
    <source>
        <dbReference type="PROSITE-ProRule" id="PRU00169"/>
    </source>
</evidence>
<dbReference type="GO" id="GO:0005737">
    <property type="term" value="C:cytoplasm"/>
    <property type="evidence" value="ECO:0007669"/>
    <property type="project" value="UniProtKB-SubCell"/>
</dbReference>
<dbReference type="InterPro" id="IPR024187">
    <property type="entry name" value="Sig_transdc_resp-reg_cit/mal"/>
</dbReference>
<dbReference type="AlphaFoldDB" id="A0A4Q8A8T1"/>
<keyword evidence="4 9" id="KW-0902">Two-component regulatory system</keyword>
<evidence type="ECO:0000256" key="5">
    <source>
        <dbReference type="ARBA" id="ARBA00023015"/>
    </source>
</evidence>
<evidence type="ECO:0000256" key="1">
    <source>
        <dbReference type="ARBA" id="ARBA00004496"/>
    </source>
</evidence>
<evidence type="ECO:0000256" key="8">
    <source>
        <dbReference type="ARBA" id="ARBA00023163"/>
    </source>
</evidence>
<evidence type="ECO:0000313" key="12">
    <source>
        <dbReference type="EMBL" id="RZU60472.1"/>
    </source>
</evidence>
<evidence type="ECO:0000313" key="13">
    <source>
        <dbReference type="Proteomes" id="UP000292685"/>
    </source>
</evidence>
<keyword evidence="8 9" id="KW-0804">Transcription</keyword>
<keyword evidence="13" id="KW-1185">Reference proteome</keyword>